<evidence type="ECO:0000313" key="1">
    <source>
        <dbReference type="EMBL" id="GFY56646.1"/>
    </source>
</evidence>
<proteinExistence type="predicted"/>
<gene>
    <name evidence="1" type="ORF">TNIN_394321</name>
</gene>
<dbReference type="Proteomes" id="UP000886998">
    <property type="component" value="Unassembled WGS sequence"/>
</dbReference>
<organism evidence="1 2">
    <name type="scientific">Trichonephila inaurata madagascariensis</name>
    <dbReference type="NCBI Taxonomy" id="2747483"/>
    <lineage>
        <taxon>Eukaryota</taxon>
        <taxon>Metazoa</taxon>
        <taxon>Ecdysozoa</taxon>
        <taxon>Arthropoda</taxon>
        <taxon>Chelicerata</taxon>
        <taxon>Arachnida</taxon>
        <taxon>Araneae</taxon>
        <taxon>Araneomorphae</taxon>
        <taxon>Entelegynae</taxon>
        <taxon>Araneoidea</taxon>
        <taxon>Nephilidae</taxon>
        <taxon>Trichonephila</taxon>
        <taxon>Trichonephila inaurata</taxon>
    </lineage>
</organism>
<name>A0A8X6XP03_9ARAC</name>
<dbReference type="EMBL" id="BMAV01011086">
    <property type="protein sequence ID" value="GFY56646.1"/>
    <property type="molecule type" value="Genomic_DNA"/>
</dbReference>
<dbReference type="AlphaFoldDB" id="A0A8X6XP03"/>
<protein>
    <submittedName>
        <fullName evidence="1">Uncharacterized protein</fullName>
    </submittedName>
</protein>
<evidence type="ECO:0000313" key="2">
    <source>
        <dbReference type="Proteomes" id="UP000886998"/>
    </source>
</evidence>
<reference evidence="1" key="1">
    <citation type="submission" date="2020-08" db="EMBL/GenBank/DDBJ databases">
        <title>Multicomponent nature underlies the extraordinary mechanical properties of spider dragline silk.</title>
        <authorList>
            <person name="Kono N."/>
            <person name="Nakamura H."/>
            <person name="Mori M."/>
            <person name="Yoshida Y."/>
            <person name="Ohtoshi R."/>
            <person name="Malay A.D."/>
            <person name="Moran D.A.P."/>
            <person name="Tomita M."/>
            <person name="Numata K."/>
            <person name="Arakawa K."/>
        </authorList>
    </citation>
    <scope>NUCLEOTIDE SEQUENCE</scope>
</reference>
<keyword evidence="2" id="KW-1185">Reference proteome</keyword>
<sequence>MDFAFLLEISFYLVVWVMSTLLHGHLPYFIEILGFVSIVEIFKKYLLPNFEKTQQLNENLLLLENIEQKQENDSIPIIQSVTVLKICHSLDIKARLAPEEKRTPWIPKFKKQLESKPQFQW</sequence>
<accession>A0A8X6XP03</accession>
<comment type="caution">
    <text evidence="1">The sequence shown here is derived from an EMBL/GenBank/DDBJ whole genome shotgun (WGS) entry which is preliminary data.</text>
</comment>